<keyword evidence="1" id="KW-0004">4Fe-4S</keyword>
<organism evidence="6 7">
    <name type="scientific">Anaerosacchariphilus polymeriproducens</name>
    <dbReference type="NCBI Taxonomy" id="1812858"/>
    <lineage>
        <taxon>Bacteria</taxon>
        <taxon>Bacillati</taxon>
        <taxon>Bacillota</taxon>
        <taxon>Clostridia</taxon>
        <taxon>Lachnospirales</taxon>
        <taxon>Lachnospiraceae</taxon>
        <taxon>Anaerosacchariphilus</taxon>
    </lineage>
</organism>
<sequence length="82" mass="9067">MQKRKRYASIDKKECVACGSCIKICPLAAITVPKGIHAEVNRNQCIGCGKCLKSCPASVIEIVDEVMHKEDISYEKQTKKVV</sequence>
<evidence type="ECO:0000256" key="4">
    <source>
        <dbReference type="ARBA" id="ARBA00023014"/>
    </source>
</evidence>
<protein>
    <submittedName>
        <fullName evidence="6">4Fe-4S dicluster domain-containing protein</fullName>
    </submittedName>
</protein>
<proteinExistence type="predicted"/>
<dbReference type="InterPro" id="IPR017900">
    <property type="entry name" value="4Fe4S_Fe_S_CS"/>
</dbReference>
<keyword evidence="7" id="KW-1185">Reference proteome</keyword>
<dbReference type="Pfam" id="PF14697">
    <property type="entry name" value="Fer4_21"/>
    <property type="match status" value="1"/>
</dbReference>
<evidence type="ECO:0000256" key="1">
    <source>
        <dbReference type="ARBA" id="ARBA00022485"/>
    </source>
</evidence>
<dbReference type="Gene3D" id="3.30.70.20">
    <property type="match status" value="2"/>
</dbReference>
<dbReference type="GO" id="GO:0046872">
    <property type="term" value="F:metal ion binding"/>
    <property type="evidence" value="ECO:0007669"/>
    <property type="project" value="UniProtKB-KW"/>
</dbReference>
<dbReference type="OrthoDB" id="9804603at2"/>
<comment type="caution">
    <text evidence="6">The sequence shown here is derived from an EMBL/GenBank/DDBJ whole genome shotgun (WGS) entry which is preliminary data.</text>
</comment>
<feature type="domain" description="4Fe-4S ferredoxin-type" evidence="5">
    <location>
        <begin position="36"/>
        <end position="65"/>
    </location>
</feature>
<evidence type="ECO:0000256" key="3">
    <source>
        <dbReference type="ARBA" id="ARBA00023004"/>
    </source>
</evidence>
<name>A0A371AVG7_9FIRM</name>
<dbReference type="InterPro" id="IPR017896">
    <property type="entry name" value="4Fe4S_Fe-S-bd"/>
</dbReference>
<dbReference type="AlphaFoldDB" id="A0A371AVG7"/>
<reference evidence="6 7" key="1">
    <citation type="submission" date="2018-07" db="EMBL/GenBank/DDBJ databases">
        <title>Anaerosacharophilus polymeroproducens gen. nov. sp. nov., an anaerobic bacterium isolated from salt field.</title>
        <authorList>
            <person name="Kim W."/>
            <person name="Yang S.-H."/>
            <person name="Oh J."/>
            <person name="Lee J.-H."/>
            <person name="Kwon K.K."/>
        </authorList>
    </citation>
    <scope>NUCLEOTIDE SEQUENCE [LARGE SCALE GENOMIC DNA]</scope>
    <source>
        <strain evidence="6 7">MCWD5</strain>
    </source>
</reference>
<keyword evidence="4" id="KW-0411">Iron-sulfur</keyword>
<dbReference type="PROSITE" id="PS00198">
    <property type="entry name" value="4FE4S_FER_1"/>
    <property type="match status" value="2"/>
</dbReference>
<evidence type="ECO:0000313" key="6">
    <source>
        <dbReference type="EMBL" id="RDU23531.1"/>
    </source>
</evidence>
<dbReference type="Proteomes" id="UP000255036">
    <property type="component" value="Unassembled WGS sequence"/>
</dbReference>
<dbReference type="GO" id="GO:0051539">
    <property type="term" value="F:4 iron, 4 sulfur cluster binding"/>
    <property type="evidence" value="ECO:0007669"/>
    <property type="project" value="UniProtKB-KW"/>
</dbReference>
<gene>
    <name evidence="6" type="ORF">DWV06_09125</name>
</gene>
<dbReference type="PROSITE" id="PS51379">
    <property type="entry name" value="4FE4S_FER_2"/>
    <property type="match status" value="2"/>
</dbReference>
<evidence type="ECO:0000259" key="5">
    <source>
        <dbReference type="PROSITE" id="PS51379"/>
    </source>
</evidence>
<dbReference type="SUPFAM" id="SSF54862">
    <property type="entry name" value="4Fe-4S ferredoxins"/>
    <property type="match status" value="1"/>
</dbReference>
<evidence type="ECO:0000256" key="2">
    <source>
        <dbReference type="ARBA" id="ARBA00022723"/>
    </source>
</evidence>
<dbReference type="PANTHER" id="PTHR43687:SF1">
    <property type="entry name" value="FERREDOXIN III"/>
    <property type="match status" value="1"/>
</dbReference>
<evidence type="ECO:0000313" key="7">
    <source>
        <dbReference type="Proteomes" id="UP000255036"/>
    </source>
</evidence>
<dbReference type="InterPro" id="IPR050572">
    <property type="entry name" value="Fe-S_Ferredoxin"/>
</dbReference>
<dbReference type="PANTHER" id="PTHR43687">
    <property type="entry name" value="ADENYLYLSULFATE REDUCTASE, BETA SUBUNIT"/>
    <property type="match status" value="1"/>
</dbReference>
<keyword evidence="3" id="KW-0408">Iron</keyword>
<feature type="domain" description="4Fe-4S ferredoxin-type" evidence="5">
    <location>
        <begin position="6"/>
        <end position="35"/>
    </location>
</feature>
<accession>A0A371AVG7</accession>
<dbReference type="EMBL" id="QRCT01000024">
    <property type="protein sequence ID" value="RDU23531.1"/>
    <property type="molecule type" value="Genomic_DNA"/>
</dbReference>
<keyword evidence="2" id="KW-0479">Metal-binding</keyword>